<dbReference type="InterPro" id="IPR051270">
    <property type="entry name" value="Tyrosine-tRNA_ligase_regulator"/>
</dbReference>
<reference evidence="5 6" key="2">
    <citation type="submission" date="2019-05" db="EMBL/GenBank/DDBJ databases">
        <title>Glycomyces buryatensis sp. nov.</title>
        <authorList>
            <person name="Nikitina E."/>
        </authorList>
    </citation>
    <scope>NUCLEOTIDE SEQUENCE [LARGE SCALE GENOMIC DNA]</scope>
    <source>
        <strain evidence="5 6">18</strain>
    </source>
</reference>
<dbReference type="PANTHER" id="PTHR11586:SF37">
    <property type="entry name" value="TRNA-BINDING DOMAIN-CONTAINING PROTEIN"/>
    <property type="match status" value="1"/>
</dbReference>
<dbReference type="FunFam" id="2.40.50.140:FF:000165">
    <property type="entry name" value="Chaperone CsaA"/>
    <property type="match status" value="1"/>
</dbReference>
<keyword evidence="1 3" id="KW-0820">tRNA-binding</keyword>
<proteinExistence type="predicted"/>
<dbReference type="NCBIfam" id="TIGR02222">
    <property type="entry name" value="chap_CsaA"/>
    <property type="match status" value="1"/>
</dbReference>
<dbReference type="InterPro" id="IPR002547">
    <property type="entry name" value="tRNA-bd_dom"/>
</dbReference>
<dbReference type="Gene3D" id="2.40.50.140">
    <property type="entry name" value="Nucleic acid-binding proteins"/>
    <property type="match status" value="1"/>
</dbReference>
<evidence type="ECO:0000313" key="5">
    <source>
        <dbReference type="EMBL" id="THV35612.1"/>
    </source>
</evidence>
<sequence>MPEQSQTAEQTVEESTVEDFFRTEIRTGRIDRAEVNEKARVPAYKLWIDFGDPGIKQSSAQITALYQAEDLVGRTVVAVTNFPPRRIAGFKSEVLVLGVPIEGTDEVVLLAPDIKVPLGARIA</sequence>
<dbReference type="RefSeq" id="WP_136536772.1">
    <property type="nucleotide sequence ID" value="NZ_STGY01000073.1"/>
</dbReference>
<protein>
    <submittedName>
        <fullName evidence="5">tRNA-binding protein</fullName>
    </submittedName>
</protein>
<dbReference type="AlphaFoldDB" id="A0A4S8PZV1"/>
<dbReference type="NCBIfam" id="NF007495">
    <property type="entry name" value="PRK10089.1-4"/>
    <property type="match status" value="1"/>
</dbReference>
<evidence type="ECO:0000259" key="4">
    <source>
        <dbReference type="PROSITE" id="PS50886"/>
    </source>
</evidence>
<dbReference type="SUPFAM" id="SSF50249">
    <property type="entry name" value="Nucleic acid-binding proteins"/>
    <property type="match status" value="1"/>
</dbReference>
<evidence type="ECO:0000256" key="1">
    <source>
        <dbReference type="ARBA" id="ARBA00022555"/>
    </source>
</evidence>
<name>A0A4S8PZV1_9ACTN</name>
<dbReference type="PANTHER" id="PTHR11586">
    <property type="entry name" value="TRNA-AMINOACYLATION COFACTOR ARC1 FAMILY MEMBER"/>
    <property type="match status" value="1"/>
</dbReference>
<dbReference type="OrthoDB" id="9794564at2"/>
<dbReference type="CDD" id="cd02798">
    <property type="entry name" value="tRNA_bind_CsaA"/>
    <property type="match status" value="1"/>
</dbReference>
<evidence type="ECO:0000256" key="2">
    <source>
        <dbReference type="ARBA" id="ARBA00022884"/>
    </source>
</evidence>
<evidence type="ECO:0000313" key="6">
    <source>
        <dbReference type="Proteomes" id="UP000308760"/>
    </source>
</evidence>
<gene>
    <name evidence="5" type="ORF">FAB82_22305</name>
</gene>
<accession>A0A4S8PZV1</accession>
<dbReference type="NCBIfam" id="NF007494">
    <property type="entry name" value="PRK10089.1-3"/>
    <property type="match status" value="1"/>
</dbReference>
<dbReference type="GO" id="GO:0000049">
    <property type="term" value="F:tRNA binding"/>
    <property type="evidence" value="ECO:0007669"/>
    <property type="project" value="UniProtKB-UniRule"/>
</dbReference>
<dbReference type="EMBL" id="STGY01000073">
    <property type="protein sequence ID" value="THV35612.1"/>
    <property type="molecule type" value="Genomic_DNA"/>
</dbReference>
<keyword evidence="2 3" id="KW-0694">RNA-binding</keyword>
<dbReference type="PROSITE" id="PS50886">
    <property type="entry name" value="TRBD"/>
    <property type="match status" value="1"/>
</dbReference>
<keyword evidence="6" id="KW-1185">Reference proteome</keyword>
<reference evidence="6" key="1">
    <citation type="submission" date="2019-04" db="EMBL/GenBank/DDBJ databases">
        <title>Nocardioides xinjiangensis sp. nov.</title>
        <authorList>
            <person name="Liu S."/>
        </authorList>
    </citation>
    <scope>NUCLEOTIDE SEQUENCE [LARGE SCALE GENOMIC DNA]</scope>
    <source>
        <strain evidence="6">18</strain>
    </source>
</reference>
<feature type="domain" description="TRNA-binding" evidence="4">
    <location>
        <begin position="19"/>
        <end position="123"/>
    </location>
</feature>
<comment type="caution">
    <text evidence="5">The sequence shown here is derived from an EMBL/GenBank/DDBJ whole genome shotgun (WGS) entry which is preliminary data.</text>
</comment>
<organism evidence="5 6">
    <name type="scientific">Glycomyces buryatensis</name>
    <dbReference type="NCBI Taxonomy" id="2570927"/>
    <lineage>
        <taxon>Bacteria</taxon>
        <taxon>Bacillati</taxon>
        <taxon>Actinomycetota</taxon>
        <taxon>Actinomycetes</taxon>
        <taxon>Glycomycetales</taxon>
        <taxon>Glycomycetaceae</taxon>
        <taxon>Glycomyces</taxon>
    </lineage>
</organism>
<dbReference type="InterPro" id="IPR012340">
    <property type="entry name" value="NA-bd_OB-fold"/>
</dbReference>
<dbReference type="InterPro" id="IPR008231">
    <property type="entry name" value="CsaA"/>
</dbReference>
<dbReference type="Pfam" id="PF01588">
    <property type="entry name" value="tRNA_bind"/>
    <property type="match status" value="1"/>
</dbReference>
<evidence type="ECO:0000256" key="3">
    <source>
        <dbReference type="PROSITE-ProRule" id="PRU00209"/>
    </source>
</evidence>
<dbReference type="Proteomes" id="UP000308760">
    <property type="component" value="Unassembled WGS sequence"/>
</dbReference>